<keyword evidence="2" id="KW-1185">Reference proteome</keyword>
<dbReference type="AlphaFoldDB" id="A0A5C7HU11"/>
<accession>A0A5C7HU11</accession>
<evidence type="ECO:0000313" key="1">
    <source>
        <dbReference type="EMBL" id="TXG60603.1"/>
    </source>
</evidence>
<dbReference type="OrthoDB" id="26890at2759"/>
<protein>
    <submittedName>
        <fullName evidence="1">Uncharacterized protein</fullName>
    </submittedName>
</protein>
<dbReference type="PANTHER" id="PTHR34630:SF100">
    <property type="entry name" value="OS02G0118900 PROTEIN"/>
    <property type="match status" value="1"/>
</dbReference>
<dbReference type="InterPro" id="IPR032675">
    <property type="entry name" value="LRR_dom_sf"/>
</dbReference>
<dbReference type="Proteomes" id="UP000323000">
    <property type="component" value="Chromosome 6"/>
</dbReference>
<comment type="caution">
    <text evidence="1">The sequence shown here is derived from an EMBL/GenBank/DDBJ whole genome shotgun (WGS) entry which is preliminary data.</text>
</comment>
<gene>
    <name evidence="1" type="ORF">EZV62_015176</name>
</gene>
<evidence type="ECO:0000313" key="2">
    <source>
        <dbReference type="Proteomes" id="UP000323000"/>
    </source>
</evidence>
<proteinExistence type="predicted"/>
<reference evidence="2" key="1">
    <citation type="journal article" date="2019" name="Gigascience">
        <title>De novo genome assembly of the endangered Acer yangbiense, a plant species with extremely small populations endemic to Yunnan Province, China.</title>
        <authorList>
            <person name="Yang J."/>
            <person name="Wariss H.M."/>
            <person name="Tao L."/>
            <person name="Zhang R."/>
            <person name="Yun Q."/>
            <person name="Hollingsworth P."/>
            <person name="Dao Z."/>
            <person name="Luo G."/>
            <person name="Guo H."/>
            <person name="Ma Y."/>
            <person name="Sun W."/>
        </authorList>
    </citation>
    <scope>NUCLEOTIDE SEQUENCE [LARGE SCALE GENOMIC DNA]</scope>
    <source>
        <strain evidence="2">cv. Malutang</strain>
    </source>
</reference>
<dbReference type="PANTHER" id="PTHR34630">
    <property type="entry name" value="OS11G0677101 PROTEIN"/>
    <property type="match status" value="1"/>
</dbReference>
<name>A0A5C7HU11_9ROSI</name>
<dbReference type="Gene3D" id="3.80.10.10">
    <property type="entry name" value="Ribonuclease Inhibitor"/>
    <property type="match status" value="2"/>
</dbReference>
<organism evidence="1 2">
    <name type="scientific">Acer yangbiense</name>
    <dbReference type="NCBI Taxonomy" id="1000413"/>
    <lineage>
        <taxon>Eukaryota</taxon>
        <taxon>Viridiplantae</taxon>
        <taxon>Streptophyta</taxon>
        <taxon>Embryophyta</taxon>
        <taxon>Tracheophyta</taxon>
        <taxon>Spermatophyta</taxon>
        <taxon>Magnoliopsida</taxon>
        <taxon>eudicotyledons</taxon>
        <taxon>Gunneridae</taxon>
        <taxon>Pentapetalae</taxon>
        <taxon>rosids</taxon>
        <taxon>malvids</taxon>
        <taxon>Sapindales</taxon>
        <taxon>Sapindaceae</taxon>
        <taxon>Hippocastanoideae</taxon>
        <taxon>Acereae</taxon>
        <taxon>Acer</taxon>
    </lineage>
</organism>
<sequence>MNSPIPNYSTMAVNIYSHKPSPYSIHNRIQLPIVPPDLLKPEVGCDSFSNISLKEWWIHGLQKVEARTISYEKPTSLSCNTEIGSQNDFRSLQHWLKKEEVLQQERLLCNFQHLHLWHCECLVKLPQVLQSHNFLRGISIENCPSLVSLPEVDLPSQIRFVEIKNCNALESLPETWVHVNRTSLILRLFNIHCQRPTTSESEAFAGPVIRGCESLTSLFFETELPATLEHIELRECSNLVSLTSNGNLPKALKHLYISKCSKLEAVAERLHDESSLEIISIYLCGIRRSEIH</sequence>
<dbReference type="EMBL" id="VAHF01000006">
    <property type="protein sequence ID" value="TXG60603.1"/>
    <property type="molecule type" value="Genomic_DNA"/>
</dbReference>
<dbReference type="SUPFAM" id="SSF52058">
    <property type="entry name" value="L domain-like"/>
    <property type="match status" value="1"/>
</dbReference>